<dbReference type="Proteomes" id="UP000465712">
    <property type="component" value="Unassembled WGS sequence"/>
</dbReference>
<evidence type="ECO:0000313" key="2">
    <source>
        <dbReference type="Proteomes" id="UP000465712"/>
    </source>
</evidence>
<proteinExistence type="predicted"/>
<gene>
    <name evidence="1" type="ORF">CAG72_00815</name>
</gene>
<comment type="caution">
    <text evidence="1">The sequence shown here is derived from an EMBL/GenBank/DDBJ whole genome shotgun (WGS) entry which is preliminary data.</text>
</comment>
<dbReference type="AlphaFoldDB" id="A0A7X4W7S3"/>
<dbReference type="EMBL" id="WXWW01000018">
    <property type="protein sequence ID" value="NAW63747.1"/>
    <property type="molecule type" value="Genomic_DNA"/>
</dbReference>
<dbReference type="RefSeq" id="WP_161442132.1">
    <property type="nucleotide sequence ID" value="NZ_WXWV01000200.1"/>
</dbReference>
<sequence length="108" mass="11836">MTDKPLGNYLVEAIDELRKVKEITLNYDQALQLQQDINLLLTQLSEALALPDLGVTRTQNAVTNLITLTSLAKKAKHDPSKIADVILTTSKVVRVVEKVLKGTGEALL</sequence>
<evidence type="ECO:0000313" key="1">
    <source>
        <dbReference type="EMBL" id="NAW63747.1"/>
    </source>
</evidence>
<protein>
    <submittedName>
        <fullName evidence="1">Uncharacterized protein</fullName>
    </submittedName>
</protein>
<name>A0A7X4W7S3_9GAMM</name>
<reference evidence="1 2" key="1">
    <citation type="submission" date="2017-05" db="EMBL/GenBank/DDBJ databases">
        <title>High clonality and local adaptation shapes Vibrionaceae linages within an endangered oasis.</title>
        <authorList>
            <person name="Vazquez-Rosas-Landa M."/>
        </authorList>
    </citation>
    <scope>NUCLEOTIDE SEQUENCE [LARGE SCALE GENOMIC DNA]</scope>
    <source>
        <strain evidence="1 2">P46_P4S1P180</strain>
    </source>
</reference>
<accession>A0A7X4W7S3</accession>
<organism evidence="1 2">
    <name type="scientific">Photobacterium halotolerans</name>
    <dbReference type="NCBI Taxonomy" id="265726"/>
    <lineage>
        <taxon>Bacteria</taxon>
        <taxon>Pseudomonadati</taxon>
        <taxon>Pseudomonadota</taxon>
        <taxon>Gammaproteobacteria</taxon>
        <taxon>Vibrionales</taxon>
        <taxon>Vibrionaceae</taxon>
        <taxon>Photobacterium</taxon>
    </lineage>
</organism>